<evidence type="ECO:0000313" key="3">
    <source>
        <dbReference type="Proteomes" id="UP000256869"/>
    </source>
</evidence>
<dbReference type="PANTHER" id="PTHR33428:SF14">
    <property type="entry name" value="CARBOXYLESTERASE TYPE B DOMAIN-CONTAINING PROTEIN"/>
    <property type="match status" value="1"/>
</dbReference>
<dbReference type="EMBL" id="QRDY01000009">
    <property type="protein sequence ID" value="RED58022.1"/>
    <property type="molecule type" value="Genomic_DNA"/>
</dbReference>
<keyword evidence="3" id="KW-1185">Reference proteome</keyword>
<protein>
    <submittedName>
        <fullName evidence="2">Chlorophyllase-like protein</fullName>
    </submittedName>
</protein>
<accession>A0A3D9I8D5</accession>
<dbReference type="InterPro" id="IPR029058">
    <property type="entry name" value="AB_hydrolase_fold"/>
</dbReference>
<organism evidence="2 3">
    <name type="scientific">Cohnella lupini</name>
    <dbReference type="NCBI Taxonomy" id="1294267"/>
    <lineage>
        <taxon>Bacteria</taxon>
        <taxon>Bacillati</taxon>
        <taxon>Bacillota</taxon>
        <taxon>Bacilli</taxon>
        <taxon>Bacillales</taxon>
        <taxon>Paenibacillaceae</taxon>
        <taxon>Cohnella</taxon>
    </lineage>
</organism>
<evidence type="ECO:0000256" key="1">
    <source>
        <dbReference type="SAM" id="Phobius"/>
    </source>
</evidence>
<keyword evidence="1" id="KW-0812">Transmembrane</keyword>
<feature type="transmembrane region" description="Helical" evidence="1">
    <location>
        <begin position="156"/>
        <end position="177"/>
    </location>
</feature>
<keyword evidence="1" id="KW-0472">Membrane</keyword>
<feature type="transmembrane region" description="Helical" evidence="1">
    <location>
        <begin position="97"/>
        <end position="116"/>
    </location>
</feature>
<dbReference type="RefSeq" id="WP_115993693.1">
    <property type="nucleotide sequence ID" value="NZ_QRDY01000009.1"/>
</dbReference>
<keyword evidence="1" id="KW-1133">Transmembrane helix</keyword>
<dbReference type="Proteomes" id="UP000256869">
    <property type="component" value="Unassembled WGS sequence"/>
</dbReference>
<feature type="transmembrane region" description="Helical" evidence="1">
    <location>
        <begin position="69"/>
        <end position="90"/>
    </location>
</feature>
<feature type="transmembrane region" description="Helical" evidence="1">
    <location>
        <begin position="41"/>
        <end position="63"/>
    </location>
</feature>
<dbReference type="Pfam" id="PF07224">
    <property type="entry name" value="Chlorophyllase"/>
    <property type="match status" value="1"/>
</dbReference>
<dbReference type="AlphaFoldDB" id="A0A3D9I8D5"/>
<evidence type="ECO:0000313" key="2">
    <source>
        <dbReference type="EMBL" id="RED58022.1"/>
    </source>
</evidence>
<dbReference type="InterPro" id="IPR017395">
    <property type="entry name" value="Chlorophyllase-like"/>
</dbReference>
<feature type="transmembrane region" description="Helical" evidence="1">
    <location>
        <begin position="122"/>
        <end position="144"/>
    </location>
</feature>
<dbReference type="Gene3D" id="3.40.50.1820">
    <property type="entry name" value="alpha/beta hydrolase"/>
    <property type="match status" value="1"/>
</dbReference>
<reference evidence="2 3" key="1">
    <citation type="submission" date="2018-07" db="EMBL/GenBank/DDBJ databases">
        <title>Genomic Encyclopedia of Type Strains, Phase III (KMG-III): the genomes of soil and plant-associated and newly described type strains.</title>
        <authorList>
            <person name="Whitman W."/>
        </authorList>
    </citation>
    <scope>NUCLEOTIDE SEQUENCE [LARGE SCALE GENOMIC DNA]</scope>
    <source>
        <strain evidence="2 3">CECT 8236</strain>
    </source>
</reference>
<dbReference type="OrthoDB" id="9808543at2"/>
<comment type="caution">
    <text evidence="2">The sequence shown here is derived from an EMBL/GenBank/DDBJ whole genome shotgun (WGS) entry which is preliminary data.</text>
</comment>
<sequence>MNLEYIELSKGKRIGSWLRRRLSDTYGLDTTLWRTVTLTMWLLTCAAVGVAALGMPTGFGTLFDVVTGVALNTIAMALSSAVLAAALAISGARIPRFTTGGFVYMGVVVYFILYFSEFGWKGAIVFSAIFALFAVGLGMLVGLLARLRGNRRKLSLLAVFAIALIVIYAAAGFPRLLPSLSGSVYDADADVSDKGEVSSLASKLADPAVPGAYGYTTFTYGSGEDKHRSEFGAQTGELSSPVDATAYLQNWSWLRERFWDFDEKRLPLNGRVWMPDGAGPFPLVLMVHGNHLMEKFSDEGYGYLGELLASRGMIAVSVDENFLNYSVWSGIPKRDMELRAWLLLKHVQQIQSFNQLPGSAFYERVDFDKVALLGHSRGGQAAAMAADRSLWFPEDSALPEASSYAIKAVIALAPTDTVVDGKSTKLRDVSYLTLQGAKDADLVNFYGDRQYGRVSFSPNSEAFKSSLYIEDANHSQFNTEWGSSDNALPTGLFIRPEHLLKPEQQRQVAKAYVSAFLETVMHDKEEYDRFFRDYRLGLGFLPATRYFNQYEGGGFRQIADFAGANRTVPTSGVTAEASEMTGWQHKDALNRQGNGKGDQGVELEWKDRGSYTINLTPEAVSDIRQDDILMFSLANMVRDMEDDEEFEEAGELEAWERMADSDMRIDVELEDRSGRTSRMPLSRFMATEPQVETRFTWLPGMESVLSKGKFEDAEEPVYQTYELPLKDFAEENPEFDPSEWSRITFHFIEGPGRVMLDDLGLMPN</sequence>
<proteinExistence type="predicted"/>
<name>A0A3D9I8D5_9BACL</name>
<gene>
    <name evidence="2" type="ORF">DFP95_10958</name>
</gene>
<dbReference type="SUPFAM" id="SSF53474">
    <property type="entry name" value="alpha/beta-Hydrolases"/>
    <property type="match status" value="1"/>
</dbReference>
<dbReference type="PANTHER" id="PTHR33428">
    <property type="entry name" value="CHLOROPHYLLASE-2, CHLOROPLASTIC"/>
    <property type="match status" value="1"/>
</dbReference>